<keyword evidence="3" id="KW-1185">Reference proteome</keyword>
<evidence type="ECO:0000313" key="3">
    <source>
        <dbReference type="Proteomes" id="UP000789759"/>
    </source>
</evidence>
<accession>A0A9N9NX19</accession>
<organism evidence="2 3">
    <name type="scientific">Cetraspora pellucida</name>
    <dbReference type="NCBI Taxonomy" id="1433469"/>
    <lineage>
        <taxon>Eukaryota</taxon>
        <taxon>Fungi</taxon>
        <taxon>Fungi incertae sedis</taxon>
        <taxon>Mucoromycota</taxon>
        <taxon>Glomeromycotina</taxon>
        <taxon>Glomeromycetes</taxon>
        <taxon>Diversisporales</taxon>
        <taxon>Gigasporaceae</taxon>
        <taxon>Cetraspora</taxon>
    </lineage>
</organism>
<feature type="region of interest" description="Disordered" evidence="1">
    <location>
        <begin position="20"/>
        <end position="39"/>
    </location>
</feature>
<feature type="region of interest" description="Disordered" evidence="1">
    <location>
        <begin position="66"/>
        <end position="129"/>
    </location>
</feature>
<gene>
    <name evidence="2" type="ORF">CPELLU_LOCUS15714</name>
</gene>
<evidence type="ECO:0000313" key="2">
    <source>
        <dbReference type="EMBL" id="CAG8768438.1"/>
    </source>
</evidence>
<feature type="compositionally biased region" description="Basic and acidic residues" evidence="1">
    <location>
        <begin position="87"/>
        <end position="129"/>
    </location>
</feature>
<proteinExistence type="predicted"/>
<protein>
    <submittedName>
        <fullName evidence="2">6924_t:CDS:1</fullName>
    </submittedName>
</protein>
<sequence>MPYKDINKRREAIRKSVAKLRAKRKGITHDNNVNPQKGFTKKNERMLFQNEIKEWSQNITEIINNLRTTGKEKNETNEPKPAPARKSSGEKTPQEKKEKKQLDSPGKIKVDTAELEKQTGIKKDWKSPE</sequence>
<dbReference type="Proteomes" id="UP000789759">
    <property type="component" value="Unassembled WGS sequence"/>
</dbReference>
<reference evidence="2" key="1">
    <citation type="submission" date="2021-06" db="EMBL/GenBank/DDBJ databases">
        <authorList>
            <person name="Kallberg Y."/>
            <person name="Tangrot J."/>
            <person name="Rosling A."/>
        </authorList>
    </citation>
    <scope>NUCLEOTIDE SEQUENCE</scope>
    <source>
        <strain evidence="2">FL966</strain>
    </source>
</reference>
<comment type="caution">
    <text evidence="2">The sequence shown here is derived from an EMBL/GenBank/DDBJ whole genome shotgun (WGS) entry which is preliminary data.</text>
</comment>
<name>A0A9N9NX19_9GLOM</name>
<feature type="compositionally biased region" description="Basic and acidic residues" evidence="1">
    <location>
        <begin position="69"/>
        <end position="78"/>
    </location>
</feature>
<dbReference type="EMBL" id="CAJVQA010021352">
    <property type="protein sequence ID" value="CAG8768438.1"/>
    <property type="molecule type" value="Genomic_DNA"/>
</dbReference>
<evidence type="ECO:0000256" key="1">
    <source>
        <dbReference type="SAM" id="MobiDB-lite"/>
    </source>
</evidence>
<dbReference type="OrthoDB" id="10447930at2759"/>
<dbReference type="AlphaFoldDB" id="A0A9N9NX19"/>